<comment type="catalytic activity">
    <reaction evidence="15">
        <text>a 1,2-diacyl-sn-glycero-3-phosphocholine + H2O = a 1-acyl-sn-glycero-3-phosphocholine + a fatty acid + H(+)</text>
        <dbReference type="Rhea" id="RHEA:15801"/>
        <dbReference type="ChEBI" id="CHEBI:15377"/>
        <dbReference type="ChEBI" id="CHEBI:15378"/>
        <dbReference type="ChEBI" id="CHEBI:28868"/>
        <dbReference type="ChEBI" id="CHEBI:57643"/>
        <dbReference type="ChEBI" id="CHEBI:58168"/>
        <dbReference type="EC" id="3.1.1.4"/>
    </reaction>
    <physiologicalReaction direction="left-to-right" evidence="15">
        <dbReference type="Rhea" id="RHEA:15802"/>
    </physiologicalReaction>
</comment>
<comment type="subcellular location">
    <subcellularLocation>
        <location evidence="1">Apical cell membrane</location>
        <topology evidence="1">Single-pass type I membrane protein</topology>
    </subcellularLocation>
</comment>
<dbReference type="FunFam" id="3.40.50.1110:FF:000005">
    <property type="entry name" value="Phospholipase B1"/>
    <property type="match status" value="1"/>
</dbReference>
<evidence type="ECO:0000256" key="22">
    <source>
        <dbReference type="ARBA" id="ARBA00047363"/>
    </source>
</evidence>
<keyword evidence="5" id="KW-0812">Transmembrane</keyword>
<dbReference type="Gene3D" id="3.40.50.1110">
    <property type="entry name" value="SGNH hydrolase"/>
    <property type="match status" value="1"/>
</dbReference>
<evidence type="ECO:0000256" key="40">
    <source>
        <dbReference type="ARBA" id="ARBA00049363"/>
    </source>
</evidence>
<dbReference type="GO" id="GO:0006644">
    <property type="term" value="P:phospholipid metabolic process"/>
    <property type="evidence" value="ECO:0007669"/>
    <property type="project" value="TreeGrafter"/>
</dbReference>
<dbReference type="GO" id="GO:0031526">
    <property type="term" value="C:brush border membrane"/>
    <property type="evidence" value="ECO:0007669"/>
    <property type="project" value="TreeGrafter"/>
</dbReference>
<comment type="catalytic activity">
    <reaction evidence="23">
        <text>1-(9Z-octadecenoyl)-glycerol + H2O = glycerol + (9Z)-octadecenoate + H(+)</text>
        <dbReference type="Rhea" id="RHEA:38487"/>
        <dbReference type="ChEBI" id="CHEBI:15377"/>
        <dbReference type="ChEBI" id="CHEBI:15378"/>
        <dbReference type="ChEBI" id="CHEBI:17754"/>
        <dbReference type="ChEBI" id="CHEBI:30823"/>
        <dbReference type="ChEBI" id="CHEBI:75342"/>
    </reaction>
    <physiologicalReaction direction="left-to-right" evidence="23">
        <dbReference type="Rhea" id="RHEA:38488"/>
    </physiologicalReaction>
</comment>
<dbReference type="InterPro" id="IPR035547">
    <property type="entry name" value="Phospholipase_B"/>
</dbReference>
<evidence type="ECO:0000256" key="2">
    <source>
        <dbReference type="ARBA" id="ARBA00009979"/>
    </source>
</evidence>
<comment type="catalytic activity">
    <reaction evidence="29">
        <text>1,2-dihexadecanoyl-sn-glycero-3-phosphocholine + H2O = 1-hexadecanoyl-sn-glycero-3-phosphocholine + hexadecanoate + H(+)</text>
        <dbReference type="Rhea" id="RHEA:41223"/>
        <dbReference type="ChEBI" id="CHEBI:7896"/>
        <dbReference type="ChEBI" id="CHEBI:15377"/>
        <dbReference type="ChEBI" id="CHEBI:15378"/>
        <dbReference type="ChEBI" id="CHEBI:72998"/>
        <dbReference type="ChEBI" id="CHEBI:72999"/>
    </reaction>
    <physiologicalReaction direction="left-to-right" evidence="29">
        <dbReference type="Rhea" id="RHEA:41224"/>
    </physiologicalReaction>
</comment>
<comment type="catalytic activity">
    <reaction evidence="28">
        <text>1,2-di-(9Z-octadecenoyl)-sn-glycero-3-phosphocholine + H2O = 1-(9Z-octadecenoyl)-sn-glycero-3-phosphocholine + (9Z)-octadecenoate + H(+)</text>
        <dbReference type="Rhea" id="RHEA:40923"/>
        <dbReference type="ChEBI" id="CHEBI:15377"/>
        <dbReference type="ChEBI" id="CHEBI:15378"/>
        <dbReference type="ChEBI" id="CHEBI:28610"/>
        <dbReference type="ChEBI" id="CHEBI:30823"/>
        <dbReference type="ChEBI" id="CHEBI:74669"/>
    </reaction>
    <physiologicalReaction direction="left-to-right" evidence="28">
        <dbReference type="Rhea" id="RHEA:40924"/>
    </physiologicalReaction>
</comment>
<evidence type="ECO:0000256" key="31">
    <source>
        <dbReference type="ARBA" id="ARBA00048374"/>
    </source>
</evidence>
<evidence type="ECO:0000256" key="9">
    <source>
        <dbReference type="ARBA" id="ARBA00022989"/>
    </source>
</evidence>
<comment type="catalytic activity">
    <reaction evidence="31">
        <text>1-octadecanoyl-2-(9Z,12Z)-octadecadienoyl-sn-glycerol + H2O = 1-octadecanoyl-sn-glycerol + (9Z,12Z)-octadecadienoate + H(+)</text>
        <dbReference type="Rhea" id="RHEA:40927"/>
        <dbReference type="ChEBI" id="CHEBI:15377"/>
        <dbReference type="ChEBI" id="CHEBI:15378"/>
        <dbReference type="ChEBI" id="CHEBI:30245"/>
        <dbReference type="ChEBI" id="CHEBI:75550"/>
        <dbReference type="ChEBI" id="CHEBI:77097"/>
    </reaction>
    <physiologicalReaction direction="left-to-right" evidence="31">
        <dbReference type="Rhea" id="RHEA:40928"/>
    </physiologicalReaction>
</comment>
<dbReference type="GO" id="GO:0004623">
    <property type="term" value="F:phospholipase A2 activity"/>
    <property type="evidence" value="ECO:0007669"/>
    <property type="project" value="UniProtKB-EC"/>
</dbReference>
<comment type="similarity">
    <text evidence="2">Belongs to the 'GDSL' lipolytic enzyme family. Phospholipase B1 subfamily.</text>
</comment>
<evidence type="ECO:0000256" key="32">
    <source>
        <dbReference type="ARBA" id="ARBA00048386"/>
    </source>
</evidence>
<evidence type="ECO:0000256" key="6">
    <source>
        <dbReference type="ARBA" id="ARBA00022729"/>
    </source>
</evidence>
<accession>A0A819BAU1</accession>
<comment type="catalytic activity">
    <reaction evidence="42">
        <text>2-(9Z-octadecenoyl)-glycerol + H2O = glycerol + (9Z)-octadecenoate + H(+)</text>
        <dbReference type="Rhea" id="RHEA:38491"/>
        <dbReference type="ChEBI" id="CHEBI:15377"/>
        <dbReference type="ChEBI" id="CHEBI:15378"/>
        <dbReference type="ChEBI" id="CHEBI:17754"/>
        <dbReference type="ChEBI" id="CHEBI:30823"/>
        <dbReference type="ChEBI" id="CHEBI:73990"/>
    </reaction>
    <physiologicalReaction direction="left-to-right" evidence="42">
        <dbReference type="Rhea" id="RHEA:38492"/>
    </physiologicalReaction>
</comment>
<dbReference type="SUPFAM" id="SSF52266">
    <property type="entry name" value="SGNH hydrolase"/>
    <property type="match status" value="1"/>
</dbReference>
<evidence type="ECO:0000256" key="37">
    <source>
        <dbReference type="ARBA" id="ARBA00048869"/>
    </source>
</evidence>
<comment type="catalytic activity">
    <reaction evidence="30">
        <text>1-hexadecanoyl-2-(9Z,12Z-octadecadienoyl)-sn-glycero-3-phosphocholine + H2O = 2-(9Z,12Z-octadecadienoyl)-sn-glycero-3-phosphocholine + hexadecanoate + H(+)</text>
        <dbReference type="Rhea" id="RHEA:40971"/>
        <dbReference type="ChEBI" id="CHEBI:7896"/>
        <dbReference type="ChEBI" id="CHEBI:15377"/>
        <dbReference type="ChEBI" id="CHEBI:15378"/>
        <dbReference type="ChEBI" id="CHEBI:73002"/>
        <dbReference type="ChEBI" id="CHEBI:76084"/>
    </reaction>
    <physiologicalReaction direction="left-to-right" evidence="30">
        <dbReference type="Rhea" id="RHEA:40972"/>
    </physiologicalReaction>
</comment>
<keyword evidence="4" id="KW-1003">Cell membrane</keyword>
<dbReference type="GO" id="GO:0050253">
    <property type="term" value="F:retinyl-palmitate esterase activity"/>
    <property type="evidence" value="ECO:0007669"/>
    <property type="project" value="TreeGrafter"/>
</dbReference>
<evidence type="ECO:0000256" key="34">
    <source>
        <dbReference type="ARBA" id="ARBA00048613"/>
    </source>
</evidence>
<evidence type="ECO:0000256" key="28">
    <source>
        <dbReference type="ARBA" id="ARBA00048058"/>
    </source>
</evidence>
<evidence type="ECO:0000256" key="11">
    <source>
        <dbReference type="ARBA" id="ARBA00023136"/>
    </source>
</evidence>
<evidence type="ECO:0000256" key="36">
    <source>
        <dbReference type="ARBA" id="ARBA00048699"/>
    </source>
</evidence>
<evidence type="ECO:0000256" key="35">
    <source>
        <dbReference type="ARBA" id="ARBA00048656"/>
    </source>
</evidence>
<comment type="caution">
    <text evidence="43">The sequence shown here is derived from an EMBL/GenBank/DDBJ whole genome shotgun (WGS) entry which is preliminary data.</text>
</comment>
<comment type="catalytic activity">
    <reaction evidence="26">
        <text>1-hexadecanoyl-2-(9Z-octadecenoyl)-sn-glycero-3-phospho-(1'-sn-glycerol) + H2O = 1-hexadecanoyl-sn-glycero-3-phospho-(1'-sn-glycerol) + (9Z)-octadecenoate + H(+)</text>
        <dbReference type="Rhea" id="RHEA:40919"/>
        <dbReference type="ChEBI" id="CHEBI:15377"/>
        <dbReference type="ChEBI" id="CHEBI:15378"/>
        <dbReference type="ChEBI" id="CHEBI:30823"/>
        <dbReference type="ChEBI" id="CHEBI:72841"/>
        <dbReference type="ChEBI" id="CHEBI:75158"/>
    </reaction>
    <physiologicalReaction direction="left-to-right" evidence="26">
        <dbReference type="Rhea" id="RHEA:40920"/>
    </physiologicalReaction>
</comment>
<comment type="function">
    <text evidence="20">Calcium-independent membrane-associated phospholipase that catalyzes complete diacylation of phospholipids by hydrolyzing both sn-1 and sn-2 fatty acyl chains attached to the glycerol backbone (phospholipase B activity). Has dual phospholipase and lysophospholipase activities toward diacylphospholipids. Preferentially cleaves sn-2 ester bonds over sn-1 bonds. Acts as a lipase toward glycerolipid substrates. Hydrolyzes fatty acyl chains of diacylglycerols with preference for the sn-2 position and of triacylglycerols with not positional selectivity. May also hydrolyze long chain retinyl esters such as retinyl palmitate. May contribute to digestion of dietary phospholipids, glycerolipids and retinoids, facilitating lipid absorption at the brush border.</text>
</comment>
<comment type="catalytic activity">
    <reaction evidence="38">
        <text>1-O-hexadecyl-2-(9Z)-octadecenoyl-sn-glycero-3-phosphocholine + H2O = 1-O-hexadecyl-sn-glycero-3-phosphocholine + (9Z)-octadecenoate + H(+)</text>
        <dbReference type="Rhea" id="RHEA:40915"/>
        <dbReference type="ChEBI" id="CHEBI:15377"/>
        <dbReference type="ChEBI" id="CHEBI:15378"/>
        <dbReference type="ChEBI" id="CHEBI:30823"/>
        <dbReference type="ChEBI" id="CHEBI:34112"/>
        <dbReference type="ChEBI" id="CHEBI:64496"/>
    </reaction>
    <physiologicalReaction direction="left-to-right" evidence="38">
        <dbReference type="Rhea" id="RHEA:40916"/>
    </physiologicalReaction>
</comment>
<evidence type="ECO:0000256" key="41">
    <source>
        <dbReference type="ARBA" id="ARBA00049372"/>
    </source>
</evidence>
<evidence type="ECO:0000256" key="25">
    <source>
        <dbReference type="ARBA" id="ARBA00048011"/>
    </source>
</evidence>
<evidence type="ECO:0000256" key="8">
    <source>
        <dbReference type="ARBA" id="ARBA00022801"/>
    </source>
</evidence>
<evidence type="ECO:0000256" key="39">
    <source>
        <dbReference type="ARBA" id="ARBA00048939"/>
    </source>
</evidence>
<evidence type="ECO:0000256" key="3">
    <source>
        <dbReference type="ARBA" id="ARBA00015133"/>
    </source>
</evidence>
<evidence type="ECO:0000256" key="21">
    <source>
        <dbReference type="ARBA" id="ARBA00047324"/>
    </source>
</evidence>
<evidence type="ECO:0000256" key="29">
    <source>
        <dbReference type="ARBA" id="ARBA00048227"/>
    </source>
</evidence>
<evidence type="ECO:0000256" key="12">
    <source>
        <dbReference type="ARBA" id="ARBA00023180"/>
    </source>
</evidence>
<dbReference type="InterPro" id="IPR038885">
    <property type="entry name" value="PLB1"/>
</dbReference>
<evidence type="ECO:0000256" key="15">
    <source>
        <dbReference type="ARBA" id="ARBA00023422"/>
    </source>
</evidence>
<comment type="catalytic activity">
    <reaction evidence="27">
        <text>a 1-O-alkyl-2-acyl-sn-glycero-3-phosphocholine + H2O = a 1-O-alkyl-sn-glycero-3-phosphocholine + a fatty acid + H(+)</text>
        <dbReference type="Rhea" id="RHEA:36231"/>
        <dbReference type="ChEBI" id="CHEBI:15377"/>
        <dbReference type="ChEBI" id="CHEBI:15378"/>
        <dbReference type="ChEBI" id="CHEBI:28868"/>
        <dbReference type="ChEBI" id="CHEBI:30909"/>
        <dbReference type="ChEBI" id="CHEBI:36702"/>
        <dbReference type="EC" id="3.1.1.4"/>
    </reaction>
    <physiologicalReaction direction="left-to-right" evidence="27">
        <dbReference type="Rhea" id="RHEA:36232"/>
    </physiologicalReaction>
</comment>
<keyword evidence="11" id="KW-0472">Membrane</keyword>
<comment type="catalytic activity">
    <reaction evidence="34">
        <text>1-hexadecanoyl-2-(9Z-octadecenoyl)-sn-glycero-3-phosphoethanolamine + H2O = 1-hexadecanoyl-sn-glycero-3-phosphoethanolamine + (9Z)-octadecenoate + H(+)</text>
        <dbReference type="Rhea" id="RHEA:40911"/>
        <dbReference type="ChEBI" id="CHEBI:15377"/>
        <dbReference type="ChEBI" id="CHEBI:15378"/>
        <dbReference type="ChEBI" id="CHEBI:30823"/>
        <dbReference type="ChEBI" id="CHEBI:73004"/>
        <dbReference type="ChEBI" id="CHEBI:73007"/>
    </reaction>
    <physiologicalReaction direction="left-to-right" evidence="34">
        <dbReference type="Rhea" id="RHEA:40912"/>
    </physiologicalReaction>
</comment>
<keyword evidence="7" id="KW-0677">Repeat</keyword>
<protein>
    <recommendedName>
        <fullName evidence="3">Phospholipase B1, membrane-associated</fullName>
    </recommendedName>
    <alternativeName>
        <fullName evidence="16">Lysophospholipase</fullName>
    </alternativeName>
    <alternativeName>
        <fullName evidence="17">Phospholipase A2</fullName>
    </alternativeName>
    <alternativeName>
        <fullName evidence="19">Phospholipase B/lipase</fullName>
    </alternativeName>
    <alternativeName>
        <fullName evidence="18">Triacylglycerol lipase</fullName>
    </alternativeName>
</protein>
<evidence type="ECO:0000313" key="43">
    <source>
        <dbReference type="EMBL" id="CAF3797909.1"/>
    </source>
</evidence>
<evidence type="ECO:0000256" key="16">
    <source>
        <dbReference type="ARBA" id="ARBA00029723"/>
    </source>
</evidence>
<sequence>MNPPAAVELWNNTIGVPCIALGQYERENTPAQRMRILGPLAFGNARIALNCPALAPSPTIPTSVHALRPTDIQHMGAMGDSLTAANGAKATTVVGVLVEYRGVSWSIGGDQNLQKVVTLANIIRQYNSKLDGYSLGTGNRDSPKAGFSVAKAGAVSVEMPDQANMLVDRMIKTLGAVRFAADWKLVTFFIGGNDLCGYCKAKDRLSVANYKKNVKGALDILKARMPRTLVNFVTVLNVAELEDLHEGVRCQTLQNFMCDCAVDKKTREQVRVANIEYQRVTTELIDSGIYDTSNDFTVVRQPFMEHMKVPAKGDGSADFSYFSPDCFHFSQKGHEAAAIELWNNMMQKVGSKSTTWNLGATLQCPSTGNGYIYTSKNSA</sequence>
<keyword evidence="10" id="KW-0443">Lipid metabolism</keyword>
<dbReference type="PANTHER" id="PTHR21325:SF31">
    <property type="entry name" value="GH22081P-RELATED"/>
    <property type="match status" value="1"/>
</dbReference>
<dbReference type="InterPro" id="IPR036514">
    <property type="entry name" value="SGNH_hydro_sf"/>
</dbReference>
<dbReference type="AlphaFoldDB" id="A0A819BAU1"/>
<evidence type="ECO:0000256" key="4">
    <source>
        <dbReference type="ARBA" id="ARBA00022475"/>
    </source>
</evidence>
<comment type="catalytic activity">
    <reaction evidence="37">
        <text>1,3-dihexadecanoyl-2-(9Z-octadecenoyl)glycerol + H2O = 1,3-dihexadecanoylglycerol + (9Z)-octadecenoate + H(+)</text>
        <dbReference type="Rhea" id="RHEA:40983"/>
        <dbReference type="ChEBI" id="CHEBI:15377"/>
        <dbReference type="ChEBI" id="CHEBI:15378"/>
        <dbReference type="ChEBI" id="CHEBI:30823"/>
        <dbReference type="ChEBI" id="CHEBI:75688"/>
        <dbReference type="ChEBI" id="CHEBI:77619"/>
    </reaction>
    <physiologicalReaction direction="left-to-right" evidence="37">
        <dbReference type="Rhea" id="RHEA:40984"/>
    </physiologicalReaction>
</comment>
<evidence type="ECO:0000256" key="24">
    <source>
        <dbReference type="ARBA" id="ARBA00047459"/>
    </source>
</evidence>
<keyword evidence="9" id="KW-1133">Transmembrane helix</keyword>
<keyword evidence="6" id="KW-0732">Signal</keyword>
<evidence type="ECO:0000256" key="19">
    <source>
        <dbReference type="ARBA" id="ARBA00033022"/>
    </source>
</evidence>
<gene>
    <name evidence="43" type="ORF">OTI717_LOCUS18104</name>
</gene>
<comment type="catalytic activity">
    <reaction evidence="24">
        <text>1-hexadecanoyl-2-(9Z)-octadecenoyl-3-octadecanoyl-sn-glycerol + H2O = 1-hexadecanoyl-2-(9Z-octadecenoyl)-sn-glycerol + octadecanoate + H(+)</text>
        <dbReference type="Rhea" id="RHEA:41111"/>
        <dbReference type="ChEBI" id="CHEBI:15377"/>
        <dbReference type="ChEBI" id="CHEBI:15378"/>
        <dbReference type="ChEBI" id="CHEBI:25629"/>
        <dbReference type="ChEBI" id="CHEBI:75466"/>
        <dbReference type="ChEBI" id="CHEBI:77623"/>
    </reaction>
    <physiologicalReaction direction="left-to-right" evidence="24">
        <dbReference type="Rhea" id="RHEA:41112"/>
    </physiologicalReaction>
</comment>
<dbReference type="GO" id="GO:0004622">
    <property type="term" value="F:phosphatidylcholine lysophospholipase activity"/>
    <property type="evidence" value="ECO:0007669"/>
    <property type="project" value="UniProtKB-EC"/>
</dbReference>
<evidence type="ECO:0000256" key="10">
    <source>
        <dbReference type="ARBA" id="ARBA00023098"/>
    </source>
</evidence>
<dbReference type="EMBL" id="CAJOAX010002463">
    <property type="protein sequence ID" value="CAF3797909.1"/>
    <property type="molecule type" value="Genomic_DNA"/>
</dbReference>
<comment type="catalytic activity">
    <reaction evidence="32">
        <text>1,2,3-tri-(9Z-octadecenoyl)-glycerol + H2O = di-(9Z)-octadecenoylglycerol + (9Z)-octadecenoate + H(+)</text>
        <dbReference type="Rhea" id="RHEA:38575"/>
        <dbReference type="ChEBI" id="CHEBI:15377"/>
        <dbReference type="ChEBI" id="CHEBI:15378"/>
        <dbReference type="ChEBI" id="CHEBI:30823"/>
        <dbReference type="ChEBI" id="CHEBI:53753"/>
        <dbReference type="ChEBI" id="CHEBI:75945"/>
    </reaction>
    <physiologicalReaction direction="left-to-right" evidence="32">
        <dbReference type="Rhea" id="RHEA:38576"/>
    </physiologicalReaction>
</comment>
<evidence type="ECO:0000256" key="1">
    <source>
        <dbReference type="ARBA" id="ARBA00004247"/>
    </source>
</evidence>
<evidence type="ECO:0000256" key="18">
    <source>
        <dbReference type="ARBA" id="ARBA00031485"/>
    </source>
</evidence>
<evidence type="ECO:0000256" key="42">
    <source>
        <dbReference type="ARBA" id="ARBA00049461"/>
    </source>
</evidence>
<proteinExistence type="inferred from homology"/>
<comment type="catalytic activity">
    <reaction evidence="35">
        <text>1-hexadecanoyl-sn-glycero-3-phosphocholine + H2O = sn-glycerol 3-phosphocholine + hexadecanoate + H(+)</text>
        <dbReference type="Rhea" id="RHEA:40435"/>
        <dbReference type="ChEBI" id="CHEBI:7896"/>
        <dbReference type="ChEBI" id="CHEBI:15377"/>
        <dbReference type="ChEBI" id="CHEBI:15378"/>
        <dbReference type="ChEBI" id="CHEBI:16870"/>
        <dbReference type="ChEBI" id="CHEBI:72998"/>
    </reaction>
    <physiologicalReaction direction="left-to-right" evidence="35">
        <dbReference type="Rhea" id="RHEA:40436"/>
    </physiologicalReaction>
</comment>
<comment type="catalytic activity">
    <reaction evidence="25">
        <text>2,3-di-(9Z)-octadecenoyl-sn-glycerol + H2O = 3-(9Z-octadecenoyl)-sn-glycerol + (9Z)-octadecenoate + H(+)</text>
        <dbReference type="Rhea" id="RHEA:42604"/>
        <dbReference type="ChEBI" id="CHEBI:15377"/>
        <dbReference type="ChEBI" id="CHEBI:15378"/>
        <dbReference type="ChEBI" id="CHEBI:30823"/>
        <dbReference type="ChEBI" id="CHEBI:75824"/>
        <dbReference type="ChEBI" id="CHEBI:75938"/>
    </reaction>
    <physiologicalReaction direction="left-to-right" evidence="25">
        <dbReference type="Rhea" id="RHEA:42605"/>
    </physiologicalReaction>
</comment>
<dbReference type="PANTHER" id="PTHR21325">
    <property type="entry name" value="PHOSPHOLIPASE B, PLB1"/>
    <property type="match status" value="1"/>
</dbReference>
<evidence type="ECO:0000256" key="27">
    <source>
        <dbReference type="ARBA" id="ARBA00048049"/>
    </source>
</evidence>
<evidence type="ECO:0000256" key="23">
    <source>
        <dbReference type="ARBA" id="ARBA00047438"/>
    </source>
</evidence>
<dbReference type="InterPro" id="IPR001087">
    <property type="entry name" value="GDSL"/>
</dbReference>
<comment type="catalytic activity">
    <reaction evidence="41">
        <text>1,3-di-(9Z-octadecenoyl)-glycerol + H2O = 1-(9Z-octadecenoyl)-glycerol + (9Z)-octadecenoate + H(+)</text>
        <dbReference type="Rhea" id="RHEA:39939"/>
        <dbReference type="ChEBI" id="CHEBI:15377"/>
        <dbReference type="ChEBI" id="CHEBI:15378"/>
        <dbReference type="ChEBI" id="CHEBI:30823"/>
        <dbReference type="ChEBI" id="CHEBI:75342"/>
        <dbReference type="ChEBI" id="CHEBI:75735"/>
    </reaction>
    <physiologicalReaction direction="left-to-right" evidence="41">
        <dbReference type="Rhea" id="RHEA:39940"/>
    </physiologicalReaction>
</comment>
<dbReference type="Pfam" id="PF00657">
    <property type="entry name" value="Lipase_GDSL"/>
    <property type="match status" value="1"/>
</dbReference>
<evidence type="ECO:0000256" key="38">
    <source>
        <dbReference type="ARBA" id="ARBA00048872"/>
    </source>
</evidence>
<comment type="catalytic activity">
    <reaction evidence="36">
        <text>1-hexadecanoyl-2-(9Z-octadecenoyl)-sn-glycero-3-phosphocholine + H2O = 1-hexadecanoyl-sn-glycero-3-phosphocholine + (9Z)-octadecenoate + H(+)</text>
        <dbReference type="Rhea" id="RHEA:38779"/>
        <dbReference type="ChEBI" id="CHEBI:15377"/>
        <dbReference type="ChEBI" id="CHEBI:15378"/>
        <dbReference type="ChEBI" id="CHEBI:30823"/>
        <dbReference type="ChEBI" id="CHEBI:72998"/>
        <dbReference type="ChEBI" id="CHEBI:73001"/>
    </reaction>
    <physiologicalReaction direction="left-to-right" evidence="36">
        <dbReference type="Rhea" id="RHEA:38780"/>
    </physiologicalReaction>
</comment>
<comment type="catalytic activity">
    <reaction evidence="40">
        <text>1,2-dihexadecanoyl-sn-glycero-3-phosphocholine + 2 H2O = sn-glycerol 3-phosphocholine + 2 hexadecanoate + 2 H(+)</text>
        <dbReference type="Rhea" id="RHEA:40975"/>
        <dbReference type="ChEBI" id="CHEBI:7896"/>
        <dbReference type="ChEBI" id="CHEBI:15377"/>
        <dbReference type="ChEBI" id="CHEBI:15378"/>
        <dbReference type="ChEBI" id="CHEBI:16870"/>
        <dbReference type="ChEBI" id="CHEBI:72999"/>
    </reaction>
    <physiologicalReaction direction="left-to-right" evidence="40">
        <dbReference type="Rhea" id="RHEA:40976"/>
    </physiologicalReaction>
</comment>
<name>A0A819BAU1_9BILA</name>
<evidence type="ECO:0000256" key="30">
    <source>
        <dbReference type="ARBA" id="ARBA00048362"/>
    </source>
</evidence>
<reference evidence="43" key="1">
    <citation type="submission" date="2021-02" db="EMBL/GenBank/DDBJ databases">
        <authorList>
            <person name="Nowell W R."/>
        </authorList>
    </citation>
    <scope>NUCLEOTIDE SEQUENCE</scope>
</reference>
<comment type="catalytic activity">
    <reaction evidence="14">
        <text>1-hexadecanoyl-2-(9Z,12Z-octadecadienoyl)-sn-glycero-3-phosphocholine + H2O = (9Z,12Z)-octadecadienoate + 1-hexadecanoyl-sn-glycero-3-phosphocholine + H(+)</text>
        <dbReference type="Rhea" id="RHEA:40811"/>
        <dbReference type="ChEBI" id="CHEBI:15377"/>
        <dbReference type="ChEBI" id="CHEBI:15378"/>
        <dbReference type="ChEBI" id="CHEBI:30245"/>
        <dbReference type="ChEBI" id="CHEBI:72998"/>
        <dbReference type="ChEBI" id="CHEBI:73002"/>
    </reaction>
    <physiologicalReaction direction="left-to-right" evidence="14">
        <dbReference type="Rhea" id="RHEA:40812"/>
    </physiologicalReaction>
</comment>
<comment type="catalytic activity">
    <reaction evidence="21">
        <text>1-hexadecanoyl-2-(9Z)-octadecenoyl-3-octadecanoyl-sn-glycerol + H2O = 2-(9Z-octadecenoyl)-3-octadecanoyl-sn-glycerol + hexadecanoate + H(+)</text>
        <dbReference type="Rhea" id="RHEA:41107"/>
        <dbReference type="ChEBI" id="CHEBI:7896"/>
        <dbReference type="ChEBI" id="CHEBI:15377"/>
        <dbReference type="ChEBI" id="CHEBI:15378"/>
        <dbReference type="ChEBI" id="CHEBI:75558"/>
        <dbReference type="ChEBI" id="CHEBI:77623"/>
    </reaction>
    <physiologicalReaction direction="left-to-right" evidence="21">
        <dbReference type="Rhea" id="RHEA:41108"/>
    </physiologicalReaction>
</comment>
<evidence type="ECO:0000256" key="20">
    <source>
        <dbReference type="ARBA" id="ARBA00045916"/>
    </source>
</evidence>
<evidence type="ECO:0000256" key="13">
    <source>
        <dbReference type="ARBA" id="ARBA00023369"/>
    </source>
</evidence>
<organism evidence="43 44">
    <name type="scientific">Rotaria sordida</name>
    <dbReference type="NCBI Taxonomy" id="392033"/>
    <lineage>
        <taxon>Eukaryota</taxon>
        <taxon>Metazoa</taxon>
        <taxon>Spiralia</taxon>
        <taxon>Gnathifera</taxon>
        <taxon>Rotifera</taxon>
        <taxon>Eurotatoria</taxon>
        <taxon>Bdelloidea</taxon>
        <taxon>Philodinida</taxon>
        <taxon>Philodinidae</taxon>
        <taxon>Rotaria</taxon>
    </lineage>
</organism>
<comment type="catalytic activity">
    <reaction evidence="39">
        <text>1-hexadecanoyl-2-(9Z)-octadecenoyl-3-octadecanoyl-sn-glycerol + H2O = 1-hexadecanoyl-3-octadecanoyl-sn-glycerol + (9Z)-octadecenoate + H(+)</text>
        <dbReference type="Rhea" id="RHEA:41103"/>
        <dbReference type="ChEBI" id="CHEBI:15377"/>
        <dbReference type="ChEBI" id="CHEBI:15378"/>
        <dbReference type="ChEBI" id="CHEBI:30823"/>
        <dbReference type="ChEBI" id="CHEBI:77623"/>
        <dbReference type="ChEBI" id="CHEBI:77624"/>
    </reaction>
    <physiologicalReaction direction="left-to-right" evidence="39">
        <dbReference type="Rhea" id="RHEA:41104"/>
    </physiologicalReaction>
</comment>
<comment type="catalytic activity">
    <reaction evidence="13">
        <text>a triacylglycerol + H2O = a diacylglycerol + a fatty acid + H(+)</text>
        <dbReference type="Rhea" id="RHEA:12044"/>
        <dbReference type="ChEBI" id="CHEBI:15377"/>
        <dbReference type="ChEBI" id="CHEBI:15378"/>
        <dbReference type="ChEBI" id="CHEBI:17855"/>
        <dbReference type="ChEBI" id="CHEBI:18035"/>
        <dbReference type="ChEBI" id="CHEBI:28868"/>
        <dbReference type="EC" id="3.1.1.3"/>
    </reaction>
    <physiologicalReaction direction="left-to-right" evidence="13">
        <dbReference type="Rhea" id="RHEA:12045"/>
    </physiologicalReaction>
</comment>
<evidence type="ECO:0000256" key="33">
    <source>
        <dbReference type="ARBA" id="ARBA00048454"/>
    </source>
</evidence>
<evidence type="ECO:0000256" key="17">
    <source>
        <dbReference type="ARBA" id="ARBA00031182"/>
    </source>
</evidence>
<keyword evidence="8" id="KW-0378">Hydrolase</keyword>
<dbReference type="CDD" id="cd01824">
    <property type="entry name" value="Phospholipase_B_like"/>
    <property type="match status" value="1"/>
</dbReference>
<evidence type="ECO:0000256" key="14">
    <source>
        <dbReference type="ARBA" id="ARBA00023408"/>
    </source>
</evidence>
<comment type="catalytic activity">
    <reaction evidence="33">
        <text>a 1-acyl-sn-glycero-3-phosphocholine + H2O = sn-glycerol 3-phosphocholine + a fatty acid + H(+)</text>
        <dbReference type="Rhea" id="RHEA:15177"/>
        <dbReference type="ChEBI" id="CHEBI:15377"/>
        <dbReference type="ChEBI" id="CHEBI:15378"/>
        <dbReference type="ChEBI" id="CHEBI:16870"/>
        <dbReference type="ChEBI" id="CHEBI:28868"/>
        <dbReference type="ChEBI" id="CHEBI:58168"/>
        <dbReference type="EC" id="3.1.1.5"/>
    </reaction>
    <physiologicalReaction direction="left-to-right" evidence="33">
        <dbReference type="Rhea" id="RHEA:15178"/>
    </physiologicalReaction>
</comment>
<dbReference type="GO" id="GO:0004806">
    <property type="term" value="F:triacylglycerol lipase activity"/>
    <property type="evidence" value="ECO:0007669"/>
    <property type="project" value="UniProtKB-EC"/>
</dbReference>
<dbReference type="Proteomes" id="UP000663823">
    <property type="component" value="Unassembled WGS sequence"/>
</dbReference>
<comment type="catalytic activity">
    <reaction evidence="22">
        <text>1,3-dihexadecanoyl-2-(9Z-octadecenoyl)glycerol + H2O = 1-hexadecanoyl-2-(9Z-octadecenoyl)-glycerol + hexadecanoate + H(+)</text>
        <dbReference type="Rhea" id="RHEA:40979"/>
        <dbReference type="ChEBI" id="CHEBI:7896"/>
        <dbReference type="ChEBI" id="CHEBI:15377"/>
        <dbReference type="ChEBI" id="CHEBI:15378"/>
        <dbReference type="ChEBI" id="CHEBI:75585"/>
        <dbReference type="ChEBI" id="CHEBI:75688"/>
    </reaction>
    <physiologicalReaction direction="left-to-right" evidence="22">
        <dbReference type="Rhea" id="RHEA:40980"/>
    </physiologicalReaction>
</comment>
<evidence type="ECO:0000313" key="44">
    <source>
        <dbReference type="Proteomes" id="UP000663823"/>
    </source>
</evidence>
<evidence type="ECO:0000256" key="5">
    <source>
        <dbReference type="ARBA" id="ARBA00022692"/>
    </source>
</evidence>
<keyword evidence="12" id="KW-0325">Glycoprotein</keyword>
<evidence type="ECO:0000256" key="7">
    <source>
        <dbReference type="ARBA" id="ARBA00022737"/>
    </source>
</evidence>
<evidence type="ECO:0000256" key="26">
    <source>
        <dbReference type="ARBA" id="ARBA00048015"/>
    </source>
</evidence>